<reference evidence="2" key="1">
    <citation type="submission" date="2022-03" db="EMBL/GenBank/DDBJ databases">
        <authorList>
            <person name="Lindestad O."/>
        </authorList>
    </citation>
    <scope>NUCLEOTIDE SEQUENCE</scope>
</reference>
<sequence>MKRRSRLLTQVLLVKSISVAAVLIALWGARHAQCDVSKSVSRSESRVGFADIVLWDKTALPGILLRGFVIKLAHRLKEDSADSPDHLPHTTRRSMIPSTP</sequence>
<protein>
    <submittedName>
        <fullName evidence="2">Jg23454 protein</fullName>
    </submittedName>
</protein>
<name>A0A8S4RYX0_9NEOP</name>
<proteinExistence type="predicted"/>
<organism evidence="2 3">
    <name type="scientific">Pararge aegeria aegeria</name>
    <dbReference type="NCBI Taxonomy" id="348720"/>
    <lineage>
        <taxon>Eukaryota</taxon>
        <taxon>Metazoa</taxon>
        <taxon>Ecdysozoa</taxon>
        <taxon>Arthropoda</taxon>
        <taxon>Hexapoda</taxon>
        <taxon>Insecta</taxon>
        <taxon>Pterygota</taxon>
        <taxon>Neoptera</taxon>
        <taxon>Endopterygota</taxon>
        <taxon>Lepidoptera</taxon>
        <taxon>Glossata</taxon>
        <taxon>Ditrysia</taxon>
        <taxon>Papilionoidea</taxon>
        <taxon>Nymphalidae</taxon>
        <taxon>Satyrinae</taxon>
        <taxon>Satyrini</taxon>
        <taxon>Parargina</taxon>
        <taxon>Pararge</taxon>
    </lineage>
</organism>
<evidence type="ECO:0000313" key="2">
    <source>
        <dbReference type="EMBL" id="CAH2244148.1"/>
    </source>
</evidence>
<dbReference type="EMBL" id="CAKXAJ010025807">
    <property type="protein sequence ID" value="CAH2244148.1"/>
    <property type="molecule type" value="Genomic_DNA"/>
</dbReference>
<dbReference type="Proteomes" id="UP000838756">
    <property type="component" value="Unassembled WGS sequence"/>
</dbReference>
<keyword evidence="3" id="KW-1185">Reference proteome</keyword>
<dbReference type="AlphaFoldDB" id="A0A8S4RYX0"/>
<comment type="caution">
    <text evidence="2">The sequence shown here is derived from an EMBL/GenBank/DDBJ whole genome shotgun (WGS) entry which is preliminary data.</text>
</comment>
<gene>
    <name evidence="2" type="primary">jg23454</name>
    <name evidence="2" type="ORF">PAEG_LOCUS20136</name>
</gene>
<evidence type="ECO:0000256" key="1">
    <source>
        <dbReference type="SAM" id="MobiDB-lite"/>
    </source>
</evidence>
<feature type="region of interest" description="Disordered" evidence="1">
    <location>
        <begin position="80"/>
        <end position="100"/>
    </location>
</feature>
<evidence type="ECO:0000313" key="3">
    <source>
        <dbReference type="Proteomes" id="UP000838756"/>
    </source>
</evidence>
<accession>A0A8S4RYX0</accession>